<dbReference type="AlphaFoldDB" id="A0A0C2XLW7"/>
<sequence length="216" mass="24622">MTIVRIYHLDHSLDCIRSNVCAPGTPSPRDILVCRHNHFDNHDLVPPQFASCESRSTLLEVRSYTMFMITMFQDTVSTSLFNLLLTPGLKSHTHVHSRPVELLILLLGMTRFMVCLSNTYCLCLVIHTHCFSPDTFTQKTFLLTPIQRTSVNSSFPTGFRDYAEAAGPDTSSLKIARLPHCWLLQRLTDNPRPPHLSCIWAFPISRQATLYITWTT</sequence>
<protein>
    <submittedName>
        <fullName evidence="1">Uncharacterized protein</fullName>
    </submittedName>
</protein>
<dbReference type="EMBL" id="KN818224">
    <property type="protein sequence ID" value="KIL70496.1"/>
    <property type="molecule type" value="Genomic_DNA"/>
</dbReference>
<dbReference type="HOGENOM" id="CLU_1277327_0_0_1"/>
<evidence type="ECO:0000313" key="2">
    <source>
        <dbReference type="Proteomes" id="UP000054549"/>
    </source>
</evidence>
<accession>A0A0C2XLW7</accession>
<proteinExistence type="predicted"/>
<gene>
    <name evidence="1" type="ORF">M378DRAFT_625269</name>
</gene>
<dbReference type="Proteomes" id="UP000054549">
    <property type="component" value="Unassembled WGS sequence"/>
</dbReference>
<reference evidence="1 2" key="1">
    <citation type="submission" date="2014-04" db="EMBL/GenBank/DDBJ databases">
        <title>Evolutionary Origins and Diversification of the Mycorrhizal Mutualists.</title>
        <authorList>
            <consortium name="DOE Joint Genome Institute"/>
            <consortium name="Mycorrhizal Genomics Consortium"/>
            <person name="Kohler A."/>
            <person name="Kuo A."/>
            <person name="Nagy L.G."/>
            <person name="Floudas D."/>
            <person name="Copeland A."/>
            <person name="Barry K.W."/>
            <person name="Cichocki N."/>
            <person name="Veneault-Fourrey C."/>
            <person name="LaButti K."/>
            <person name="Lindquist E.A."/>
            <person name="Lipzen A."/>
            <person name="Lundell T."/>
            <person name="Morin E."/>
            <person name="Murat C."/>
            <person name="Riley R."/>
            <person name="Ohm R."/>
            <person name="Sun H."/>
            <person name="Tunlid A."/>
            <person name="Henrissat B."/>
            <person name="Grigoriev I.V."/>
            <person name="Hibbett D.S."/>
            <person name="Martin F."/>
        </authorList>
    </citation>
    <scope>NUCLEOTIDE SEQUENCE [LARGE SCALE GENOMIC DNA]</scope>
    <source>
        <strain evidence="1 2">Koide BX008</strain>
    </source>
</reference>
<keyword evidence="2" id="KW-1185">Reference proteome</keyword>
<dbReference type="InParanoid" id="A0A0C2XLW7"/>
<name>A0A0C2XLW7_AMAMK</name>
<organism evidence="1 2">
    <name type="scientific">Amanita muscaria (strain Koide BX008)</name>
    <dbReference type="NCBI Taxonomy" id="946122"/>
    <lineage>
        <taxon>Eukaryota</taxon>
        <taxon>Fungi</taxon>
        <taxon>Dikarya</taxon>
        <taxon>Basidiomycota</taxon>
        <taxon>Agaricomycotina</taxon>
        <taxon>Agaricomycetes</taxon>
        <taxon>Agaricomycetidae</taxon>
        <taxon>Agaricales</taxon>
        <taxon>Pluteineae</taxon>
        <taxon>Amanitaceae</taxon>
        <taxon>Amanita</taxon>
    </lineage>
</organism>
<evidence type="ECO:0000313" key="1">
    <source>
        <dbReference type="EMBL" id="KIL70496.1"/>
    </source>
</evidence>